<dbReference type="EMBL" id="BTGU01013997">
    <property type="protein sequence ID" value="GMN71660.1"/>
    <property type="molecule type" value="Genomic_DNA"/>
</dbReference>
<evidence type="ECO:0008006" key="10">
    <source>
        <dbReference type="Google" id="ProtNLM"/>
    </source>
</evidence>
<sequence>MCVLLLFVESLRIQGTPIATTAAIGGLSLLLFLALRRCIFARRSVFSRLPAVPVVPGLPVIGNLLQLKEKKPYKTLTRWAKTHGPIYSIRTGASTLVVLNTTEVAKE</sequence>
<dbReference type="InterPro" id="IPR044225">
    <property type="entry name" value="KO_chloroplastic"/>
</dbReference>
<evidence type="ECO:0000256" key="1">
    <source>
        <dbReference type="ARBA" id="ARBA00004167"/>
    </source>
</evidence>
<dbReference type="GO" id="GO:0016709">
    <property type="term" value="F:oxidoreductase activity, acting on paired donors, with incorporation or reduction of molecular oxygen, NAD(P)H as one donor, and incorporation of one atom of oxygen"/>
    <property type="evidence" value="ECO:0007669"/>
    <property type="project" value="TreeGrafter"/>
</dbReference>
<proteinExistence type="inferred from homology"/>
<gene>
    <name evidence="7" type="ORF">TIFTF001_054134</name>
    <name evidence="8" type="ORF">TIFTF001_054136</name>
</gene>
<accession>A0AA88JF73</accession>
<dbReference type="GO" id="GO:0020037">
    <property type="term" value="F:heme binding"/>
    <property type="evidence" value="ECO:0007669"/>
    <property type="project" value="InterPro"/>
</dbReference>
<comment type="similarity">
    <text evidence="2">Belongs to the cytochrome P450 family.</text>
</comment>
<dbReference type="SUPFAM" id="SSF48264">
    <property type="entry name" value="Cytochrome P450"/>
    <property type="match status" value="1"/>
</dbReference>
<organism evidence="7 9">
    <name type="scientific">Ficus carica</name>
    <name type="common">Common fig</name>
    <dbReference type="NCBI Taxonomy" id="3494"/>
    <lineage>
        <taxon>Eukaryota</taxon>
        <taxon>Viridiplantae</taxon>
        <taxon>Streptophyta</taxon>
        <taxon>Embryophyta</taxon>
        <taxon>Tracheophyta</taxon>
        <taxon>Spermatophyta</taxon>
        <taxon>Magnoliopsida</taxon>
        <taxon>eudicotyledons</taxon>
        <taxon>Gunneridae</taxon>
        <taxon>Pentapetalae</taxon>
        <taxon>rosids</taxon>
        <taxon>fabids</taxon>
        <taxon>Rosales</taxon>
        <taxon>Moraceae</taxon>
        <taxon>Ficeae</taxon>
        <taxon>Ficus</taxon>
    </lineage>
</organism>
<dbReference type="PANTHER" id="PTHR47283">
    <property type="entry name" value="ENT-KAURENE OXIDASE, CHLOROPLASTIC"/>
    <property type="match status" value="1"/>
</dbReference>
<evidence type="ECO:0000256" key="3">
    <source>
        <dbReference type="ARBA" id="ARBA00022692"/>
    </source>
</evidence>
<evidence type="ECO:0000256" key="5">
    <source>
        <dbReference type="ARBA" id="ARBA00023136"/>
    </source>
</evidence>
<keyword evidence="4 6" id="KW-1133">Transmembrane helix</keyword>
<evidence type="ECO:0000256" key="2">
    <source>
        <dbReference type="ARBA" id="ARBA00010617"/>
    </source>
</evidence>
<keyword evidence="9" id="KW-1185">Reference proteome</keyword>
<dbReference type="EMBL" id="BTGU01013999">
    <property type="protein sequence ID" value="GMN71667.1"/>
    <property type="molecule type" value="Genomic_DNA"/>
</dbReference>
<keyword evidence="5 6" id="KW-0472">Membrane</keyword>
<evidence type="ECO:0000313" key="7">
    <source>
        <dbReference type="EMBL" id="GMN71660.1"/>
    </source>
</evidence>
<dbReference type="PANTHER" id="PTHR47283:SF1">
    <property type="entry name" value="ENT-KAURENE OXIDASE, CHLOROPLASTIC"/>
    <property type="match status" value="1"/>
</dbReference>
<protein>
    <recommendedName>
        <fullName evidence="10">Cytochrome P450</fullName>
    </recommendedName>
</protein>
<dbReference type="GO" id="GO:0052615">
    <property type="term" value="F:ent-kaurene oxidase activity"/>
    <property type="evidence" value="ECO:0007669"/>
    <property type="project" value="InterPro"/>
</dbReference>
<evidence type="ECO:0000313" key="9">
    <source>
        <dbReference type="Proteomes" id="UP001187192"/>
    </source>
</evidence>
<feature type="transmembrane region" description="Helical" evidence="6">
    <location>
        <begin position="15"/>
        <end position="35"/>
    </location>
</feature>
<dbReference type="InterPro" id="IPR001128">
    <property type="entry name" value="Cyt_P450"/>
</dbReference>
<dbReference type="Pfam" id="PF00067">
    <property type="entry name" value="p450"/>
    <property type="match status" value="1"/>
</dbReference>
<name>A0AA88JF73_FICCA</name>
<dbReference type="AlphaFoldDB" id="A0AA88JF73"/>
<evidence type="ECO:0000256" key="6">
    <source>
        <dbReference type="SAM" id="Phobius"/>
    </source>
</evidence>
<dbReference type="GO" id="GO:0005783">
    <property type="term" value="C:endoplasmic reticulum"/>
    <property type="evidence" value="ECO:0007669"/>
    <property type="project" value="TreeGrafter"/>
</dbReference>
<comment type="subcellular location">
    <subcellularLocation>
        <location evidence="1">Membrane</location>
        <topology evidence="1">Single-pass membrane protein</topology>
    </subcellularLocation>
</comment>
<dbReference type="GO" id="GO:0009686">
    <property type="term" value="P:gibberellin biosynthetic process"/>
    <property type="evidence" value="ECO:0007669"/>
    <property type="project" value="InterPro"/>
</dbReference>
<dbReference type="GO" id="GO:0009707">
    <property type="term" value="C:chloroplast outer membrane"/>
    <property type="evidence" value="ECO:0007669"/>
    <property type="project" value="TreeGrafter"/>
</dbReference>
<dbReference type="Gene3D" id="1.10.630.10">
    <property type="entry name" value="Cytochrome P450"/>
    <property type="match status" value="1"/>
</dbReference>
<dbReference type="InterPro" id="IPR036396">
    <property type="entry name" value="Cyt_P450_sf"/>
</dbReference>
<keyword evidence="3 6" id="KW-0812">Transmembrane</keyword>
<reference evidence="7" key="1">
    <citation type="submission" date="2023-07" db="EMBL/GenBank/DDBJ databases">
        <title>draft genome sequence of fig (Ficus carica).</title>
        <authorList>
            <person name="Takahashi T."/>
            <person name="Nishimura K."/>
        </authorList>
    </citation>
    <scope>NUCLEOTIDE SEQUENCE</scope>
</reference>
<evidence type="ECO:0000256" key="4">
    <source>
        <dbReference type="ARBA" id="ARBA00022989"/>
    </source>
</evidence>
<dbReference type="GO" id="GO:0005506">
    <property type="term" value="F:iron ion binding"/>
    <property type="evidence" value="ECO:0007669"/>
    <property type="project" value="InterPro"/>
</dbReference>
<evidence type="ECO:0000313" key="8">
    <source>
        <dbReference type="EMBL" id="GMN71667.1"/>
    </source>
</evidence>
<feature type="non-terminal residue" evidence="7">
    <location>
        <position position="1"/>
    </location>
</feature>
<comment type="caution">
    <text evidence="7">The sequence shown here is derived from an EMBL/GenBank/DDBJ whole genome shotgun (WGS) entry which is preliminary data.</text>
</comment>
<dbReference type="Proteomes" id="UP001187192">
    <property type="component" value="Unassembled WGS sequence"/>
</dbReference>
<dbReference type="GO" id="GO:0010241">
    <property type="term" value="P:ent-kaurene oxidation to kaurenoic acid"/>
    <property type="evidence" value="ECO:0007669"/>
    <property type="project" value="InterPro"/>
</dbReference>